<protein>
    <submittedName>
        <fullName evidence="2">Uncharacterized protein</fullName>
    </submittedName>
</protein>
<gene>
    <name evidence="2" type="ORF">NCTC10894_00217</name>
</gene>
<accession>A0AAJ4ZI79</accession>
<feature type="region of interest" description="Disordered" evidence="1">
    <location>
        <begin position="184"/>
        <end position="221"/>
    </location>
</feature>
<sequence length="221" mass="23175">MAHARHAPSTASAGQRLANSTVPSAGQLNTTAPATMAIMPSAMRRSKFSLKTNHAKSAVKTPSALSNNAAPEAGIAVRPVISNTGPATPPVATAPASQSQSPRASWVVGDCRTWRNNQSPRPEPRYSNAASNQGPACSSSSFASGVPAPKSTAAASAAGMPESFNFIFSCHLWTCVQRNDRAHHARVRPRWSRPRSLGEQAHSRCRSGQHPALPDTNPAAL</sequence>
<feature type="compositionally biased region" description="Polar residues" evidence="1">
    <location>
        <begin position="9"/>
        <end position="33"/>
    </location>
</feature>
<reference evidence="2 3" key="1">
    <citation type="submission" date="2018-06" db="EMBL/GenBank/DDBJ databases">
        <authorList>
            <consortium name="Pathogen Informatics"/>
            <person name="Doyle S."/>
        </authorList>
    </citation>
    <scope>NUCLEOTIDE SEQUENCE [LARGE SCALE GENOMIC DNA]</scope>
    <source>
        <strain evidence="2 3">NCTC10894</strain>
    </source>
</reference>
<name>A0AAJ4ZI79_9RALS</name>
<evidence type="ECO:0000313" key="2">
    <source>
        <dbReference type="EMBL" id="SUD95887.1"/>
    </source>
</evidence>
<dbReference type="AlphaFoldDB" id="A0AAJ4ZI79"/>
<dbReference type="Proteomes" id="UP000255008">
    <property type="component" value="Unassembled WGS sequence"/>
</dbReference>
<evidence type="ECO:0000313" key="3">
    <source>
        <dbReference type="Proteomes" id="UP000255008"/>
    </source>
</evidence>
<dbReference type="EMBL" id="UGVE01000001">
    <property type="protein sequence ID" value="SUD95887.1"/>
    <property type="molecule type" value="Genomic_DNA"/>
</dbReference>
<comment type="caution">
    <text evidence="2">The sequence shown here is derived from an EMBL/GenBank/DDBJ whole genome shotgun (WGS) entry which is preliminary data.</text>
</comment>
<feature type="region of interest" description="Disordered" evidence="1">
    <location>
        <begin position="80"/>
        <end position="149"/>
    </location>
</feature>
<organism evidence="2 3">
    <name type="scientific">Ralstonia mannitolilytica</name>
    <dbReference type="NCBI Taxonomy" id="105219"/>
    <lineage>
        <taxon>Bacteria</taxon>
        <taxon>Pseudomonadati</taxon>
        <taxon>Pseudomonadota</taxon>
        <taxon>Betaproteobacteria</taxon>
        <taxon>Burkholderiales</taxon>
        <taxon>Burkholderiaceae</taxon>
        <taxon>Ralstonia</taxon>
    </lineage>
</organism>
<feature type="compositionally biased region" description="Polar residues" evidence="1">
    <location>
        <begin position="128"/>
        <end position="143"/>
    </location>
</feature>
<proteinExistence type="predicted"/>
<feature type="region of interest" description="Disordered" evidence="1">
    <location>
        <begin position="1"/>
        <end position="33"/>
    </location>
</feature>
<feature type="compositionally biased region" description="Basic residues" evidence="1">
    <location>
        <begin position="184"/>
        <end position="193"/>
    </location>
</feature>
<evidence type="ECO:0000256" key="1">
    <source>
        <dbReference type="SAM" id="MobiDB-lite"/>
    </source>
</evidence>
<feature type="compositionally biased region" description="Low complexity" evidence="1">
    <location>
        <begin position="90"/>
        <end position="105"/>
    </location>
</feature>